<organism evidence="2 3">
    <name type="scientific">Oedothorax gibbosus</name>
    <dbReference type="NCBI Taxonomy" id="931172"/>
    <lineage>
        <taxon>Eukaryota</taxon>
        <taxon>Metazoa</taxon>
        <taxon>Ecdysozoa</taxon>
        <taxon>Arthropoda</taxon>
        <taxon>Chelicerata</taxon>
        <taxon>Arachnida</taxon>
        <taxon>Araneae</taxon>
        <taxon>Araneomorphae</taxon>
        <taxon>Entelegynae</taxon>
        <taxon>Araneoidea</taxon>
        <taxon>Linyphiidae</taxon>
        <taxon>Erigoninae</taxon>
        <taxon>Oedothorax</taxon>
    </lineage>
</organism>
<dbReference type="Proteomes" id="UP000827092">
    <property type="component" value="Unassembled WGS sequence"/>
</dbReference>
<reference evidence="2 3" key="1">
    <citation type="journal article" date="2022" name="Nat. Ecol. Evol.">
        <title>A masculinizing supergene underlies an exaggerated male reproductive morph in a spider.</title>
        <authorList>
            <person name="Hendrickx F."/>
            <person name="De Corte Z."/>
            <person name="Sonet G."/>
            <person name="Van Belleghem S.M."/>
            <person name="Kostlbacher S."/>
            <person name="Vangestel C."/>
        </authorList>
    </citation>
    <scope>NUCLEOTIDE SEQUENCE [LARGE SCALE GENOMIC DNA]</scope>
    <source>
        <strain evidence="2">W744_W776</strain>
    </source>
</reference>
<feature type="compositionally biased region" description="Basic and acidic residues" evidence="1">
    <location>
        <begin position="62"/>
        <end position="80"/>
    </location>
</feature>
<dbReference type="EMBL" id="JAFNEN010000103">
    <property type="protein sequence ID" value="KAG8194448.1"/>
    <property type="molecule type" value="Genomic_DNA"/>
</dbReference>
<sequence length="101" mass="11399">MNDIALQLRRGGWRATGMGRRRGEMKKDCLMESVVGRNYEKQGAETQTDADAKIYTRQVSKRHESLKGRLGSRRSEDADRTNIIPDSDPIGSLNALLCSFR</sequence>
<protein>
    <submittedName>
        <fullName evidence="2">Uncharacterized protein</fullName>
    </submittedName>
</protein>
<evidence type="ECO:0000313" key="3">
    <source>
        <dbReference type="Proteomes" id="UP000827092"/>
    </source>
</evidence>
<gene>
    <name evidence="2" type="ORF">JTE90_011056</name>
</gene>
<evidence type="ECO:0000313" key="2">
    <source>
        <dbReference type="EMBL" id="KAG8194448.1"/>
    </source>
</evidence>
<name>A0AAV6VFQ2_9ARAC</name>
<evidence type="ECO:0000256" key="1">
    <source>
        <dbReference type="SAM" id="MobiDB-lite"/>
    </source>
</evidence>
<comment type="caution">
    <text evidence="2">The sequence shown here is derived from an EMBL/GenBank/DDBJ whole genome shotgun (WGS) entry which is preliminary data.</text>
</comment>
<feature type="region of interest" description="Disordered" evidence="1">
    <location>
        <begin position="62"/>
        <end position="89"/>
    </location>
</feature>
<dbReference type="AlphaFoldDB" id="A0AAV6VFQ2"/>
<proteinExistence type="predicted"/>
<keyword evidence="3" id="KW-1185">Reference proteome</keyword>
<accession>A0AAV6VFQ2</accession>